<accession>A0AAN5CK31</accession>
<organism evidence="2 3">
    <name type="scientific">Pristionchus mayeri</name>
    <dbReference type="NCBI Taxonomy" id="1317129"/>
    <lineage>
        <taxon>Eukaryota</taxon>
        <taxon>Metazoa</taxon>
        <taxon>Ecdysozoa</taxon>
        <taxon>Nematoda</taxon>
        <taxon>Chromadorea</taxon>
        <taxon>Rhabditida</taxon>
        <taxon>Rhabditina</taxon>
        <taxon>Diplogasteromorpha</taxon>
        <taxon>Diplogasteroidea</taxon>
        <taxon>Neodiplogasteridae</taxon>
        <taxon>Pristionchus</taxon>
    </lineage>
</organism>
<keyword evidence="3" id="KW-1185">Reference proteome</keyword>
<keyword evidence="1" id="KW-0812">Transmembrane</keyword>
<keyword evidence="1" id="KW-0472">Membrane</keyword>
<reference evidence="3" key="1">
    <citation type="submission" date="2022-10" db="EMBL/GenBank/DDBJ databases">
        <title>Genome assembly of Pristionchus species.</title>
        <authorList>
            <person name="Yoshida K."/>
            <person name="Sommer R.J."/>
        </authorList>
    </citation>
    <scope>NUCLEOTIDE SEQUENCE [LARGE SCALE GENOMIC DNA]</scope>
    <source>
        <strain evidence="3">RS5460</strain>
    </source>
</reference>
<feature type="transmembrane region" description="Helical" evidence="1">
    <location>
        <begin position="35"/>
        <end position="58"/>
    </location>
</feature>
<feature type="non-terminal residue" evidence="2">
    <location>
        <position position="1"/>
    </location>
</feature>
<protein>
    <recommendedName>
        <fullName evidence="4">G protein-coupled receptor</fullName>
    </recommendedName>
</protein>
<keyword evidence="1" id="KW-1133">Transmembrane helix</keyword>
<gene>
    <name evidence="2" type="ORF">PMAYCL1PPCAC_16082</name>
</gene>
<evidence type="ECO:0008006" key="4">
    <source>
        <dbReference type="Google" id="ProtNLM"/>
    </source>
</evidence>
<feature type="non-terminal residue" evidence="2">
    <location>
        <position position="105"/>
    </location>
</feature>
<evidence type="ECO:0000313" key="2">
    <source>
        <dbReference type="EMBL" id="GMR45887.1"/>
    </source>
</evidence>
<sequence length="105" mass="12002">CMIFGRKFTRRINAVHHSSLNAKYQIKEASTVSHIIFVVGFVSLCCKMTATLWVWLYVLDLVPFSVITTSAVMMHTVNCGIVGYLFIWKHEGARKRTIVLSRFCC</sequence>
<comment type="caution">
    <text evidence="2">The sequence shown here is derived from an EMBL/GenBank/DDBJ whole genome shotgun (WGS) entry which is preliminary data.</text>
</comment>
<evidence type="ECO:0000313" key="3">
    <source>
        <dbReference type="Proteomes" id="UP001328107"/>
    </source>
</evidence>
<name>A0AAN5CK31_9BILA</name>
<dbReference type="AlphaFoldDB" id="A0AAN5CK31"/>
<evidence type="ECO:0000256" key="1">
    <source>
        <dbReference type="SAM" id="Phobius"/>
    </source>
</evidence>
<dbReference type="Proteomes" id="UP001328107">
    <property type="component" value="Unassembled WGS sequence"/>
</dbReference>
<proteinExistence type="predicted"/>
<feature type="transmembrane region" description="Helical" evidence="1">
    <location>
        <begin position="64"/>
        <end position="87"/>
    </location>
</feature>
<dbReference type="EMBL" id="BTRK01000004">
    <property type="protein sequence ID" value="GMR45887.1"/>
    <property type="molecule type" value="Genomic_DNA"/>
</dbReference>